<gene>
    <name evidence="1" type="ORF">Taro_000993</name>
</gene>
<sequence length="71" mass="8118">MVPEPFRGVRRRTVVRPDYDSRVYLVHRVSLRREGRPGLVVEGETSQQLPSRRTEETGLQLSASLVAVFPQ</sequence>
<proteinExistence type="predicted"/>
<dbReference type="AlphaFoldDB" id="A0A843TI07"/>
<evidence type="ECO:0000313" key="1">
    <source>
        <dbReference type="EMBL" id="MQL68740.1"/>
    </source>
</evidence>
<dbReference type="EMBL" id="NMUH01000020">
    <property type="protein sequence ID" value="MQL68740.1"/>
    <property type="molecule type" value="Genomic_DNA"/>
</dbReference>
<comment type="caution">
    <text evidence="1">The sequence shown here is derived from an EMBL/GenBank/DDBJ whole genome shotgun (WGS) entry which is preliminary data.</text>
</comment>
<accession>A0A843TI07</accession>
<protein>
    <submittedName>
        <fullName evidence="1">Uncharacterized protein</fullName>
    </submittedName>
</protein>
<evidence type="ECO:0000313" key="2">
    <source>
        <dbReference type="Proteomes" id="UP000652761"/>
    </source>
</evidence>
<keyword evidence="2" id="KW-1185">Reference proteome</keyword>
<dbReference type="Proteomes" id="UP000652761">
    <property type="component" value="Unassembled WGS sequence"/>
</dbReference>
<reference evidence="1" key="1">
    <citation type="submission" date="2017-07" db="EMBL/GenBank/DDBJ databases">
        <title>Taro Niue Genome Assembly and Annotation.</title>
        <authorList>
            <person name="Atibalentja N."/>
            <person name="Keating K."/>
            <person name="Fields C.J."/>
        </authorList>
    </citation>
    <scope>NUCLEOTIDE SEQUENCE</scope>
    <source>
        <strain evidence="1">Niue_2</strain>
        <tissue evidence="1">Leaf</tissue>
    </source>
</reference>
<name>A0A843TI07_COLES</name>
<organism evidence="1 2">
    <name type="scientific">Colocasia esculenta</name>
    <name type="common">Wild taro</name>
    <name type="synonym">Arum esculentum</name>
    <dbReference type="NCBI Taxonomy" id="4460"/>
    <lineage>
        <taxon>Eukaryota</taxon>
        <taxon>Viridiplantae</taxon>
        <taxon>Streptophyta</taxon>
        <taxon>Embryophyta</taxon>
        <taxon>Tracheophyta</taxon>
        <taxon>Spermatophyta</taxon>
        <taxon>Magnoliopsida</taxon>
        <taxon>Liliopsida</taxon>
        <taxon>Araceae</taxon>
        <taxon>Aroideae</taxon>
        <taxon>Colocasieae</taxon>
        <taxon>Colocasia</taxon>
    </lineage>
</organism>